<comment type="similarity">
    <text evidence="1 4">Belongs to the glycosyl hydrolase 43 family.</text>
</comment>
<dbReference type="PANTHER" id="PTHR42812">
    <property type="entry name" value="BETA-XYLOSIDASE"/>
    <property type="match status" value="1"/>
</dbReference>
<dbReference type="InterPro" id="IPR013320">
    <property type="entry name" value="ConA-like_dom_sf"/>
</dbReference>
<dbReference type="Gene3D" id="2.60.120.200">
    <property type="match status" value="1"/>
</dbReference>
<dbReference type="InterPro" id="IPR006710">
    <property type="entry name" value="Glyco_hydro_43"/>
</dbReference>
<keyword evidence="2 4" id="KW-0378">Hydrolase</keyword>
<evidence type="ECO:0000313" key="8">
    <source>
        <dbReference type="EMBL" id="MCE4556522.1"/>
    </source>
</evidence>
<keyword evidence="3 4" id="KW-0326">Glycosidase</keyword>
<evidence type="ECO:0000256" key="1">
    <source>
        <dbReference type="ARBA" id="ARBA00009865"/>
    </source>
</evidence>
<keyword evidence="6" id="KW-0732">Signal</keyword>
<dbReference type="RefSeq" id="WP_233373554.1">
    <property type="nucleotide sequence ID" value="NZ_JAJTWU010000007.1"/>
</dbReference>
<dbReference type="Pfam" id="PF04616">
    <property type="entry name" value="Glyco_hydro_43"/>
    <property type="match status" value="1"/>
</dbReference>
<dbReference type="PANTHER" id="PTHR42812:SF12">
    <property type="entry name" value="BETA-XYLOSIDASE-RELATED"/>
    <property type="match status" value="1"/>
</dbReference>
<dbReference type="GO" id="GO:0016787">
    <property type="term" value="F:hydrolase activity"/>
    <property type="evidence" value="ECO:0007669"/>
    <property type="project" value="UniProtKB-KW"/>
</dbReference>
<evidence type="ECO:0000256" key="3">
    <source>
        <dbReference type="ARBA" id="ARBA00023295"/>
    </source>
</evidence>
<feature type="region of interest" description="Disordered" evidence="5">
    <location>
        <begin position="302"/>
        <end position="324"/>
    </location>
</feature>
<organism evidence="8 9">
    <name type="scientific">Pelomonas cellulosilytica</name>
    <dbReference type="NCBI Taxonomy" id="2906762"/>
    <lineage>
        <taxon>Bacteria</taxon>
        <taxon>Pseudomonadati</taxon>
        <taxon>Pseudomonadota</taxon>
        <taxon>Betaproteobacteria</taxon>
        <taxon>Burkholderiales</taxon>
        <taxon>Sphaerotilaceae</taxon>
        <taxon>Roseateles</taxon>
    </lineage>
</organism>
<evidence type="ECO:0000256" key="6">
    <source>
        <dbReference type="SAM" id="SignalP"/>
    </source>
</evidence>
<evidence type="ECO:0000259" key="7">
    <source>
        <dbReference type="Pfam" id="PF17851"/>
    </source>
</evidence>
<name>A0ABS8XXI1_9BURK</name>
<feature type="domain" description="Beta-xylosidase C-terminal Concanavalin A-like" evidence="7">
    <location>
        <begin position="322"/>
        <end position="518"/>
    </location>
</feature>
<dbReference type="Proteomes" id="UP001200741">
    <property type="component" value="Unassembled WGS sequence"/>
</dbReference>
<reference evidence="8 9" key="1">
    <citation type="submission" date="2021-12" db="EMBL/GenBank/DDBJ databases">
        <title>Genome seq of P8.</title>
        <authorList>
            <person name="Seo T."/>
        </authorList>
    </citation>
    <scope>NUCLEOTIDE SEQUENCE [LARGE SCALE GENOMIC DNA]</scope>
    <source>
        <strain evidence="8 9">P8</strain>
    </source>
</reference>
<protein>
    <submittedName>
        <fullName evidence="8">Glycoside hydrolase 43 family protein</fullName>
    </submittedName>
</protein>
<dbReference type="Pfam" id="PF17851">
    <property type="entry name" value="GH43_C2"/>
    <property type="match status" value="1"/>
</dbReference>
<evidence type="ECO:0000256" key="2">
    <source>
        <dbReference type="ARBA" id="ARBA00022801"/>
    </source>
</evidence>
<feature type="signal peptide" evidence="6">
    <location>
        <begin position="1"/>
        <end position="29"/>
    </location>
</feature>
<dbReference type="InterPro" id="IPR023296">
    <property type="entry name" value="Glyco_hydro_beta-prop_sf"/>
</dbReference>
<dbReference type="CDD" id="cd09001">
    <property type="entry name" value="GH43_FsAxh1-like"/>
    <property type="match status" value="1"/>
</dbReference>
<gene>
    <name evidence="8" type="ORF">LXT13_19170</name>
</gene>
<dbReference type="EMBL" id="JAJTWU010000007">
    <property type="protein sequence ID" value="MCE4556522.1"/>
    <property type="molecule type" value="Genomic_DNA"/>
</dbReference>
<dbReference type="InterPro" id="IPR041542">
    <property type="entry name" value="GH43_C2"/>
</dbReference>
<evidence type="ECO:0000256" key="4">
    <source>
        <dbReference type="RuleBase" id="RU361187"/>
    </source>
</evidence>
<dbReference type="InterPro" id="IPR051795">
    <property type="entry name" value="Glycosyl_Hydrlase_43"/>
</dbReference>
<dbReference type="SUPFAM" id="SSF49899">
    <property type="entry name" value="Concanavalin A-like lectins/glucanases"/>
    <property type="match status" value="1"/>
</dbReference>
<comment type="caution">
    <text evidence="8">The sequence shown here is derived from an EMBL/GenBank/DDBJ whole genome shotgun (WGS) entry which is preliminary data.</text>
</comment>
<feature type="chain" id="PRO_5045719426" evidence="6">
    <location>
        <begin position="30"/>
        <end position="533"/>
    </location>
</feature>
<proteinExistence type="inferred from homology"/>
<keyword evidence="9" id="KW-1185">Reference proteome</keyword>
<sequence>MTTRLQRVARAFATMLVGSLLGAAAPAWQSDNGDGTYSNPPLWADYPDPDVIRVGEDFYFATTTFANSPGLRILHSRDLVNWTIAGHVFPRLTGSPAFDLQGRGVYRRGIYAPSLRHHDGAFYLAVTPVGLHTRLCRAVQVQGPWDCHELDREAFDPALFFDTDGQAYIATSVSSDGTITLLTLSADLRQVTDARKIHYIRGAEGSKLIKRDGTYYLFNAIPRRLGMSISRARSLQGPWETIDSINTAQTGGHQGAIVDLADGRWWGFVMQDQPTIGRITNFSPIFWKDGWPVWGTPEAPGRVPARATKPVQGQPPAQPATSDEFSEPVLGLQWAWNHNPDDAMWSLRERPGHLRLHAGPAADYWHARNTLTQKGQGPFSRNEVSLDFSHLAAGDQCGLGTLGKVNGQLAATRGPDGLSLQWRRIVDQGDGVPQTTEEGPRIALTGPRAELRLEMNFVRKQASLSWRPPEGAWQRLGDAFELVYDWRTGTFQGPQVALFCFHAGSGAGGYMDVDWFHFSDLPVALPPGSASAP</sequence>
<evidence type="ECO:0000256" key="5">
    <source>
        <dbReference type="SAM" id="MobiDB-lite"/>
    </source>
</evidence>
<accession>A0ABS8XXI1</accession>
<dbReference type="Gene3D" id="2.115.10.20">
    <property type="entry name" value="Glycosyl hydrolase domain, family 43"/>
    <property type="match status" value="1"/>
</dbReference>
<evidence type="ECO:0000313" key="9">
    <source>
        <dbReference type="Proteomes" id="UP001200741"/>
    </source>
</evidence>
<dbReference type="SUPFAM" id="SSF75005">
    <property type="entry name" value="Arabinanase/levansucrase/invertase"/>
    <property type="match status" value="1"/>
</dbReference>